<organism evidence="1">
    <name type="scientific">Arundo donax</name>
    <name type="common">Giant reed</name>
    <name type="synonym">Donax arundinaceus</name>
    <dbReference type="NCBI Taxonomy" id="35708"/>
    <lineage>
        <taxon>Eukaryota</taxon>
        <taxon>Viridiplantae</taxon>
        <taxon>Streptophyta</taxon>
        <taxon>Embryophyta</taxon>
        <taxon>Tracheophyta</taxon>
        <taxon>Spermatophyta</taxon>
        <taxon>Magnoliopsida</taxon>
        <taxon>Liliopsida</taxon>
        <taxon>Poales</taxon>
        <taxon>Poaceae</taxon>
        <taxon>PACMAD clade</taxon>
        <taxon>Arundinoideae</taxon>
        <taxon>Arundineae</taxon>
        <taxon>Arundo</taxon>
    </lineage>
</organism>
<reference evidence="1" key="1">
    <citation type="submission" date="2014-09" db="EMBL/GenBank/DDBJ databases">
        <authorList>
            <person name="Magalhaes I.L.F."/>
            <person name="Oliveira U."/>
            <person name="Santos F.R."/>
            <person name="Vidigal T.H.D.A."/>
            <person name="Brescovit A.D."/>
            <person name="Santos A.J."/>
        </authorList>
    </citation>
    <scope>NUCLEOTIDE SEQUENCE</scope>
    <source>
        <tissue evidence="1">Shoot tissue taken approximately 20 cm above the soil surface</tissue>
    </source>
</reference>
<evidence type="ECO:0000313" key="1">
    <source>
        <dbReference type="EMBL" id="JAD72043.1"/>
    </source>
</evidence>
<dbReference type="AlphaFoldDB" id="A0A0A9CC70"/>
<protein>
    <submittedName>
        <fullName evidence="1">Uncharacterized protein</fullName>
    </submittedName>
</protein>
<proteinExistence type="predicted"/>
<name>A0A0A9CC70_ARUDO</name>
<accession>A0A0A9CC70</accession>
<reference evidence="1" key="2">
    <citation type="journal article" date="2015" name="Data Brief">
        <title>Shoot transcriptome of the giant reed, Arundo donax.</title>
        <authorList>
            <person name="Barrero R.A."/>
            <person name="Guerrero F.D."/>
            <person name="Moolhuijzen P."/>
            <person name="Goolsby J.A."/>
            <person name="Tidwell J."/>
            <person name="Bellgard S.E."/>
            <person name="Bellgard M.I."/>
        </authorList>
    </citation>
    <scope>NUCLEOTIDE SEQUENCE</scope>
    <source>
        <tissue evidence="1">Shoot tissue taken approximately 20 cm above the soil surface</tissue>
    </source>
</reference>
<sequence>MRLRKLSGFSRCSRNLEYFCRRRPHFGAIILVPPF</sequence>
<dbReference type="EMBL" id="GBRH01225852">
    <property type="protein sequence ID" value="JAD72043.1"/>
    <property type="molecule type" value="Transcribed_RNA"/>
</dbReference>